<dbReference type="PROSITE" id="PS50082">
    <property type="entry name" value="WD_REPEATS_2"/>
    <property type="match status" value="2"/>
</dbReference>
<dbReference type="Pfam" id="PF23568">
    <property type="entry name" value="ARM_LIN"/>
    <property type="match status" value="1"/>
</dbReference>
<name>A0AAE1N1U5_9FABA</name>
<protein>
    <recommendedName>
        <fullName evidence="3">RING-type E3 ubiquitin transferase</fullName>
        <ecNumber evidence="3">2.3.2.27</ecNumber>
    </recommendedName>
</protein>
<dbReference type="PROSITE" id="PS51698">
    <property type="entry name" value="U_BOX"/>
    <property type="match status" value="1"/>
</dbReference>
<dbReference type="InterPro" id="IPR045210">
    <property type="entry name" value="RING-Ubox_PUB"/>
</dbReference>
<evidence type="ECO:0000256" key="1">
    <source>
        <dbReference type="ARBA" id="ARBA00000900"/>
    </source>
</evidence>
<dbReference type="GO" id="GO:0016567">
    <property type="term" value="P:protein ubiquitination"/>
    <property type="evidence" value="ECO:0007669"/>
    <property type="project" value="InterPro"/>
</dbReference>
<dbReference type="SUPFAM" id="SSF48371">
    <property type="entry name" value="ARM repeat"/>
    <property type="match status" value="1"/>
</dbReference>
<dbReference type="InterPro" id="IPR011989">
    <property type="entry name" value="ARM-like"/>
</dbReference>
<dbReference type="InterPro" id="IPR056512">
    <property type="entry name" value="LIN_N"/>
</dbReference>
<proteinExistence type="predicted"/>
<dbReference type="InterPro" id="IPR015943">
    <property type="entry name" value="WD40/YVTN_repeat-like_dom_sf"/>
</dbReference>
<dbReference type="InterPro" id="IPR055566">
    <property type="entry name" value="ARM_LIN"/>
</dbReference>
<evidence type="ECO:0000256" key="6">
    <source>
        <dbReference type="SAM" id="MobiDB-lite"/>
    </source>
</evidence>
<feature type="domain" description="U-box" evidence="7">
    <location>
        <begin position="391"/>
        <end position="466"/>
    </location>
</feature>
<feature type="repeat" description="WD" evidence="5">
    <location>
        <begin position="1091"/>
        <end position="1124"/>
    </location>
</feature>
<dbReference type="CDD" id="cd16664">
    <property type="entry name" value="RING-Ubox_PUB"/>
    <property type="match status" value="1"/>
</dbReference>
<dbReference type="PROSITE" id="PS50294">
    <property type="entry name" value="WD_REPEATS_REGION"/>
    <property type="match status" value="2"/>
</dbReference>
<comment type="pathway">
    <text evidence="2">Protein modification; protein ubiquitination.</text>
</comment>
<dbReference type="InterPro" id="IPR013083">
    <property type="entry name" value="Znf_RING/FYVE/PHD"/>
</dbReference>
<dbReference type="PANTHER" id="PTHR47446:SF2">
    <property type="entry name" value="RING-TYPE E3 UBIQUITIN TRANSFERASE"/>
    <property type="match status" value="1"/>
</dbReference>
<evidence type="ECO:0000256" key="2">
    <source>
        <dbReference type="ARBA" id="ARBA00004906"/>
    </source>
</evidence>
<feature type="repeat" description="WD" evidence="5">
    <location>
        <begin position="1300"/>
        <end position="1334"/>
    </location>
</feature>
<dbReference type="GO" id="GO:0061630">
    <property type="term" value="F:ubiquitin protein ligase activity"/>
    <property type="evidence" value="ECO:0007669"/>
    <property type="project" value="UniProtKB-EC"/>
</dbReference>
<dbReference type="EMBL" id="JAWXYG010000002">
    <property type="protein sequence ID" value="KAK4280906.1"/>
    <property type="molecule type" value="Genomic_DNA"/>
</dbReference>
<dbReference type="InterPro" id="IPR056514">
    <property type="entry name" value="ARM_LIN_2nd"/>
</dbReference>
<evidence type="ECO:0000256" key="5">
    <source>
        <dbReference type="PROSITE-ProRule" id="PRU00221"/>
    </source>
</evidence>
<dbReference type="EC" id="2.3.2.27" evidence="3"/>
<dbReference type="Pfam" id="PF23628">
    <property type="entry name" value="ARM_LIN_C"/>
    <property type="match status" value="1"/>
</dbReference>
<dbReference type="InterPro" id="IPR001680">
    <property type="entry name" value="WD40_rpt"/>
</dbReference>
<sequence>MTTTTTTPSQILQHTTAFLSDVLSHSELRRRLISTLLRHSSISNQVTLKHLNLAADTLDNAISVSSPTIRTSSLTLAEKLLLPLPQNPISSFLLSLIYTINKRQVEAALSILQLFYLRPSLARSDIAPILYEQLFSLHLLPVFRSFDEQRAKILPSTSENSARYPDDYSVFDESVVLPPTKLLSRMSDNQASKLRELERDYEEAIDDNCRIVADYLKEVLVNNTGDSSISPPLSILKNSRDDAGMEHSQEEIVETNTPLFKNGRYNPIWTERETSIEFSSSSFNAKCLNALFHPQRVSPKILKHQETSIKMSLPSRSNIDAETESSQDENMPCYSTESEAETKEKDTMIPLEPRGSQIPESFQINIAEPGGSPDHTMADYDHQPPGNGKCAPPKDFVCPITSNLFDDPVTLETGQTYERKAIEEWFNRGNSTCPITRQKLQNTQLPKTNYVLKRLIASWKEQNPNSIPSPSPSESLHAETEVAIKSTTPSTSPNSVITQANVDGMISELRHAINNLYMSEMLEESEMAVLQIEQFWKEVNQGVDIQSMLSKPPIINGFMEILFNSVDPQVLQATVFLLAEMGSRDNAVIQTLTRVDSDVECIMALFKKGLTEAVVLIYLLKPSTTTLAEMAILESLITVFDKKEEDLLKMCIKPKSAAVLILAQILGSNEERIASSVAKTLMKGRVIGYIVGSFRAEWAEERIAAVEILLRCIQEDGTCRHLIAEKVELSPILESFIGAKDVERFKTLQFFSELVKLNRRTLNEQILHVIKEEGAFSTMHTFLAYMQTALQDQSPVVAGLLLQLDLLVEPRKMSIYREEAIDTLISCLRNNDFPATQVVAAETIMSLQGRFNFAGKPLIREVLLNRAGFNRNRRSLDQMDHISNISGELEMNPEEENAADDWERKVASVLVGHEFGLLFEALAEGVKSRSTQLSSTCFISATWLTYMLSILPDTGIRGAACVCMLKRFVSILKSAKDTEDRILAMLALNSFFQYPDGLLDLTFYTKDVLKGLRELKRYSPLASELLKVLVEENESKAGIWMHKELIQVDCSENGEVSSVISSKDKIFSGHSDGTIKVWIVRGSSFQLIQETQEHMKAVSCLAISESGDKLYSGSLDRSVKIWSIGKSAIQCVQVHDMKVQIHNLAVANSKFCYIPQGNGVKVQSLNGESRLLNSNKYVRSLALAHERLYCGCHDNSIQEIDFETGTVNTIQSGSKRLLGKANPVYALQIRGEHIYAASSSLDGAVIKIWNTSNYSMIGSLVVASEVRTMAVSSELIYLGCKGGALEIWDRKEQNRIDTLQIGTNGRIACMAVDGKEEILVIGTSDGRIQAWGIN</sequence>
<reference evidence="8" key="1">
    <citation type="submission" date="2023-10" db="EMBL/GenBank/DDBJ databases">
        <title>Chromosome-level genome of the transformable northern wattle, Acacia crassicarpa.</title>
        <authorList>
            <person name="Massaro I."/>
            <person name="Sinha N.R."/>
            <person name="Poethig S."/>
            <person name="Leichty A.R."/>
        </authorList>
    </citation>
    <scope>NUCLEOTIDE SEQUENCE</scope>
    <source>
        <strain evidence="8">Acra3RX</strain>
        <tissue evidence="8">Leaf</tissue>
    </source>
</reference>
<dbReference type="Gene3D" id="3.30.40.10">
    <property type="entry name" value="Zinc/RING finger domain, C3HC4 (zinc finger)"/>
    <property type="match status" value="1"/>
</dbReference>
<accession>A0AAE1N1U5</accession>
<dbReference type="InterPro" id="IPR052858">
    <property type="entry name" value="E3_ubiquitin-ligase_LIN"/>
</dbReference>
<evidence type="ECO:0000256" key="4">
    <source>
        <dbReference type="ARBA" id="ARBA00022679"/>
    </source>
</evidence>
<evidence type="ECO:0000313" key="8">
    <source>
        <dbReference type="EMBL" id="KAK4280906.1"/>
    </source>
</evidence>
<dbReference type="SUPFAM" id="SSF50978">
    <property type="entry name" value="WD40 repeat-like"/>
    <property type="match status" value="1"/>
</dbReference>
<feature type="region of interest" description="Disordered" evidence="6">
    <location>
        <begin position="315"/>
        <end position="344"/>
    </location>
</feature>
<dbReference type="Pfam" id="PF04564">
    <property type="entry name" value="U-box"/>
    <property type="match status" value="1"/>
</dbReference>
<dbReference type="PANTHER" id="PTHR47446">
    <property type="entry name" value="RING-TYPE E3 UBIQUITIN TRANSFERASE"/>
    <property type="match status" value="1"/>
</dbReference>
<dbReference type="Gene3D" id="1.25.10.10">
    <property type="entry name" value="Leucine-rich Repeat Variant"/>
    <property type="match status" value="1"/>
</dbReference>
<dbReference type="SMART" id="SM00504">
    <property type="entry name" value="Ubox"/>
    <property type="match status" value="1"/>
</dbReference>
<dbReference type="Gene3D" id="2.130.10.10">
    <property type="entry name" value="YVTN repeat-like/Quinoprotein amine dehydrogenase"/>
    <property type="match status" value="2"/>
</dbReference>
<dbReference type="SUPFAM" id="SSF57850">
    <property type="entry name" value="RING/U-box"/>
    <property type="match status" value="1"/>
</dbReference>
<dbReference type="Pfam" id="PF23654">
    <property type="entry name" value="ARM_LIN_2nd"/>
    <property type="match status" value="1"/>
</dbReference>
<evidence type="ECO:0000313" key="9">
    <source>
        <dbReference type="Proteomes" id="UP001293593"/>
    </source>
</evidence>
<comment type="catalytic activity">
    <reaction evidence="1">
        <text>S-ubiquitinyl-[E2 ubiquitin-conjugating enzyme]-L-cysteine + [acceptor protein]-L-lysine = [E2 ubiquitin-conjugating enzyme]-L-cysteine + N(6)-ubiquitinyl-[acceptor protein]-L-lysine.</text>
        <dbReference type="EC" id="2.3.2.27"/>
    </reaction>
</comment>
<dbReference type="InterPro" id="IPR003613">
    <property type="entry name" value="Ubox_domain"/>
</dbReference>
<keyword evidence="9" id="KW-1185">Reference proteome</keyword>
<keyword evidence="5" id="KW-0853">WD repeat</keyword>
<keyword evidence="4" id="KW-0808">Transferase</keyword>
<dbReference type="InterPro" id="IPR036322">
    <property type="entry name" value="WD40_repeat_dom_sf"/>
</dbReference>
<dbReference type="SMART" id="SM00320">
    <property type="entry name" value="WD40"/>
    <property type="match status" value="6"/>
</dbReference>
<evidence type="ECO:0000259" key="7">
    <source>
        <dbReference type="PROSITE" id="PS51698"/>
    </source>
</evidence>
<gene>
    <name evidence="8" type="ORF">QN277_012462</name>
</gene>
<dbReference type="InterPro" id="IPR016024">
    <property type="entry name" value="ARM-type_fold"/>
</dbReference>
<dbReference type="Pfam" id="PF00400">
    <property type="entry name" value="WD40"/>
    <property type="match status" value="2"/>
</dbReference>
<organism evidence="8 9">
    <name type="scientific">Acacia crassicarpa</name>
    <name type="common">northern wattle</name>
    <dbReference type="NCBI Taxonomy" id="499986"/>
    <lineage>
        <taxon>Eukaryota</taxon>
        <taxon>Viridiplantae</taxon>
        <taxon>Streptophyta</taxon>
        <taxon>Embryophyta</taxon>
        <taxon>Tracheophyta</taxon>
        <taxon>Spermatophyta</taxon>
        <taxon>Magnoliopsida</taxon>
        <taxon>eudicotyledons</taxon>
        <taxon>Gunneridae</taxon>
        <taxon>Pentapetalae</taxon>
        <taxon>rosids</taxon>
        <taxon>fabids</taxon>
        <taxon>Fabales</taxon>
        <taxon>Fabaceae</taxon>
        <taxon>Caesalpinioideae</taxon>
        <taxon>mimosoid clade</taxon>
        <taxon>Acacieae</taxon>
        <taxon>Acacia</taxon>
    </lineage>
</organism>
<comment type="caution">
    <text evidence="8">The sequence shown here is derived from an EMBL/GenBank/DDBJ whole genome shotgun (WGS) entry which is preliminary data.</text>
</comment>
<evidence type="ECO:0000256" key="3">
    <source>
        <dbReference type="ARBA" id="ARBA00012483"/>
    </source>
</evidence>
<dbReference type="Proteomes" id="UP001293593">
    <property type="component" value="Unassembled WGS sequence"/>
</dbReference>